<evidence type="ECO:0000313" key="2">
    <source>
        <dbReference type="Proteomes" id="UP001164718"/>
    </source>
</evidence>
<sequence>MKNSYTVLRNIFEKSLSVNLLAENIISCKSDDDAEKIKKEMQERDFDVYGVSEEEIIIGYVLREKLSNGIIKDYTEQFKTEHLISDSTSIIELLEFLRERSYLFILEKNKVSKIVTLADLHKQPIRMMVFSLISLFEMYLTSSIKESFTNESWKDMLSEERLKKAKDLMASRKEKNEALTLLDNTQLADKGTIIGKSLEHIKQLGFESKNQWKKFFGKLEQLRNNIAHAQEEIFNDNLEVINLVLQLDQVLKRFE</sequence>
<name>A0A9E8LTB1_9BACI</name>
<dbReference type="EMBL" id="CP106878">
    <property type="protein sequence ID" value="WAA09229.1"/>
    <property type="molecule type" value="Genomic_DNA"/>
</dbReference>
<keyword evidence="2" id="KW-1185">Reference proteome</keyword>
<evidence type="ECO:0000313" key="1">
    <source>
        <dbReference type="EMBL" id="WAA09229.1"/>
    </source>
</evidence>
<dbReference type="InterPro" id="IPR046342">
    <property type="entry name" value="CBS_dom_sf"/>
</dbReference>
<proteinExistence type="predicted"/>
<dbReference type="SUPFAM" id="SSF54631">
    <property type="entry name" value="CBS-domain pair"/>
    <property type="match status" value="1"/>
</dbReference>
<protein>
    <recommendedName>
        <fullName evidence="3">CBS domain-containing protein</fullName>
    </recommendedName>
</protein>
<dbReference type="RefSeq" id="WP_275417011.1">
    <property type="nucleotide sequence ID" value="NZ_CP106878.1"/>
</dbReference>
<dbReference type="Proteomes" id="UP001164718">
    <property type="component" value="Chromosome"/>
</dbReference>
<gene>
    <name evidence="1" type="ORF">OE104_11675</name>
</gene>
<organism evidence="1 2">
    <name type="scientific">Fervidibacillus albus</name>
    <dbReference type="NCBI Taxonomy" id="2980026"/>
    <lineage>
        <taxon>Bacteria</taxon>
        <taxon>Bacillati</taxon>
        <taxon>Bacillota</taxon>
        <taxon>Bacilli</taxon>
        <taxon>Bacillales</taxon>
        <taxon>Bacillaceae</taxon>
        <taxon>Fervidibacillus</taxon>
    </lineage>
</organism>
<dbReference type="AlphaFoldDB" id="A0A9E8LTB1"/>
<reference evidence="1" key="1">
    <citation type="submission" date="2022-09" db="EMBL/GenBank/DDBJ databases">
        <title>Complete Genomes of Fervidibacillus albus and Fervidibacillus halotolerans isolated from tidal flat sediments.</title>
        <authorList>
            <person name="Kwon K.K."/>
            <person name="Yang S.-H."/>
            <person name="Park M.J."/>
            <person name="Oh H.-M."/>
        </authorList>
    </citation>
    <scope>NUCLEOTIDE SEQUENCE</scope>
    <source>
        <strain evidence="1">MEBiC13591</strain>
    </source>
</reference>
<evidence type="ECO:0008006" key="3">
    <source>
        <dbReference type="Google" id="ProtNLM"/>
    </source>
</evidence>
<dbReference type="KEGG" id="faf:OE104_11675"/>
<accession>A0A9E8LTB1</accession>